<dbReference type="Proteomes" id="UP000595917">
    <property type="component" value="Chromosome"/>
</dbReference>
<feature type="binding site" evidence="11">
    <location>
        <position position="124"/>
    </location>
    <ligand>
        <name>S-adenosyl-L-methionine</name>
        <dbReference type="ChEBI" id="CHEBI:59789"/>
    </ligand>
</feature>
<dbReference type="Pfam" id="PF01728">
    <property type="entry name" value="FtsJ"/>
    <property type="match status" value="1"/>
</dbReference>
<evidence type="ECO:0000256" key="4">
    <source>
        <dbReference type="ARBA" id="ARBA00022691"/>
    </source>
</evidence>
<dbReference type="GO" id="GO:0005737">
    <property type="term" value="C:cytoplasm"/>
    <property type="evidence" value="ECO:0007669"/>
    <property type="project" value="UniProtKB-SubCell"/>
</dbReference>
<evidence type="ECO:0000256" key="11">
    <source>
        <dbReference type="HAMAP-Rule" id="MF_01547"/>
    </source>
</evidence>
<evidence type="ECO:0000256" key="8">
    <source>
        <dbReference type="ARBA" id="ARBA00041995"/>
    </source>
</evidence>
<dbReference type="EC" id="2.1.1.166" evidence="6 11"/>
<feature type="binding site" evidence="11">
    <location>
        <position position="58"/>
    </location>
    <ligand>
        <name>S-adenosyl-L-methionine</name>
        <dbReference type="ChEBI" id="CHEBI:59789"/>
    </ligand>
</feature>
<dbReference type="HAMAP" id="MF_01547">
    <property type="entry name" value="RNA_methyltr_E"/>
    <property type="match status" value="1"/>
</dbReference>
<protein>
    <recommendedName>
        <fullName evidence="7 11">Ribosomal RNA large subunit methyltransferase E</fullName>
        <ecNumber evidence="6 11">2.1.1.166</ecNumber>
    </recommendedName>
    <alternativeName>
        <fullName evidence="9 11">23S rRNA Um2552 methyltransferase</fullName>
    </alternativeName>
    <alternativeName>
        <fullName evidence="8 11">rRNA (uridine-2'-O-)-methyltransferase</fullName>
    </alternativeName>
</protein>
<evidence type="ECO:0000256" key="3">
    <source>
        <dbReference type="ARBA" id="ARBA00022679"/>
    </source>
</evidence>
<feature type="binding site" evidence="11">
    <location>
        <position position="102"/>
    </location>
    <ligand>
        <name>S-adenosyl-L-methionine</name>
        <dbReference type="ChEBI" id="CHEBI:59789"/>
    </ligand>
</feature>
<evidence type="ECO:0000256" key="6">
    <source>
        <dbReference type="ARBA" id="ARBA00038861"/>
    </source>
</evidence>
<feature type="active site" description="Proton acceptor" evidence="11 12">
    <location>
        <position position="164"/>
    </location>
</feature>
<evidence type="ECO:0000313" key="15">
    <source>
        <dbReference type="Proteomes" id="UP000595917"/>
    </source>
</evidence>
<organism evidence="14 15">
    <name type="scientific">Breznakiella homolactica</name>
    <dbReference type="NCBI Taxonomy" id="2798577"/>
    <lineage>
        <taxon>Bacteria</taxon>
        <taxon>Pseudomonadati</taxon>
        <taxon>Spirochaetota</taxon>
        <taxon>Spirochaetia</taxon>
        <taxon>Spirochaetales</taxon>
        <taxon>Breznakiellaceae</taxon>
        <taxon>Breznakiella</taxon>
    </lineage>
</organism>
<dbReference type="AlphaFoldDB" id="A0A7T8BB75"/>
<evidence type="ECO:0000256" key="10">
    <source>
        <dbReference type="ARBA" id="ARBA00048970"/>
    </source>
</evidence>
<dbReference type="RefSeq" id="WP_215627043.1">
    <property type="nucleotide sequence ID" value="NZ_CP067089.2"/>
</dbReference>
<comment type="function">
    <text evidence="5 11">Specifically methylates the uridine in position 2552 of 23S rRNA at the 2'-O position of the ribose in the fully assembled 50S ribosomal subunit.</text>
</comment>
<evidence type="ECO:0000256" key="1">
    <source>
        <dbReference type="ARBA" id="ARBA00022552"/>
    </source>
</evidence>
<dbReference type="InterPro" id="IPR050082">
    <property type="entry name" value="RNA_methyltr_RlmE"/>
</dbReference>
<evidence type="ECO:0000256" key="9">
    <source>
        <dbReference type="ARBA" id="ARBA00042745"/>
    </source>
</evidence>
<feature type="binding site" evidence="11">
    <location>
        <position position="78"/>
    </location>
    <ligand>
        <name>S-adenosyl-L-methionine</name>
        <dbReference type="ChEBI" id="CHEBI:59789"/>
    </ligand>
</feature>
<comment type="subcellular location">
    <subcellularLocation>
        <location evidence="11">Cytoplasm</location>
    </subcellularLocation>
</comment>
<evidence type="ECO:0000256" key="12">
    <source>
        <dbReference type="PIRSR" id="PIRSR005461-1"/>
    </source>
</evidence>
<dbReference type="PIRSF" id="PIRSF005461">
    <property type="entry name" value="23S_rRNA_mtase"/>
    <property type="match status" value="1"/>
</dbReference>
<comment type="similarity">
    <text evidence="11">Belongs to the class I-like SAM-binding methyltransferase superfamily. RNA methyltransferase RlmE family.</text>
</comment>
<dbReference type="InterPro" id="IPR015507">
    <property type="entry name" value="rRNA-MeTfrase_E"/>
</dbReference>
<gene>
    <name evidence="11" type="primary">rlmE</name>
    <name evidence="11" type="synonym">ftsJ</name>
    <name evidence="11" type="synonym">rrmJ</name>
    <name evidence="14" type="ORF">JFL75_02140</name>
</gene>
<proteinExistence type="inferred from homology"/>
<accession>A0A7T8BB75</accession>
<dbReference type="GO" id="GO:0008650">
    <property type="term" value="F:rRNA (uridine-2'-O-)-methyltransferase activity"/>
    <property type="evidence" value="ECO:0007669"/>
    <property type="project" value="UniProtKB-UniRule"/>
</dbReference>
<dbReference type="EMBL" id="CP067089">
    <property type="protein sequence ID" value="QQO09740.1"/>
    <property type="molecule type" value="Genomic_DNA"/>
</dbReference>
<dbReference type="PANTHER" id="PTHR10920">
    <property type="entry name" value="RIBOSOMAL RNA METHYLTRANSFERASE"/>
    <property type="match status" value="1"/>
</dbReference>
<dbReference type="Gene3D" id="3.40.50.150">
    <property type="entry name" value="Vaccinia Virus protein VP39"/>
    <property type="match status" value="1"/>
</dbReference>
<reference evidence="14" key="1">
    <citation type="submission" date="2021-01" db="EMBL/GenBank/DDBJ databases">
        <title>Description of Breznakiella homolactica.</title>
        <authorList>
            <person name="Song Y."/>
            <person name="Brune A."/>
        </authorList>
    </citation>
    <scope>NUCLEOTIDE SEQUENCE</scope>
    <source>
        <strain evidence="14">RmG30</strain>
    </source>
</reference>
<evidence type="ECO:0000256" key="5">
    <source>
        <dbReference type="ARBA" id="ARBA00037569"/>
    </source>
</evidence>
<evidence type="ECO:0000313" key="14">
    <source>
        <dbReference type="EMBL" id="QQO09740.1"/>
    </source>
</evidence>
<dbReference type="PANTHER" id="PTHR10920:SF18">
    <property type="entry name" value="RRNA METHYLTRANSFERASE 2, MITOCHONDRIAL"/>
    <property type="match status" value="1"/>
</dbReference>
<dbReference type="InterPro" id="IPR029063">
    <property type="entry name" value="SAM-dependent_MTases_sf"/>
</dbReference>
<evidence type="ECO:0000256" key="7">
    <source>
        <dbReference type="ARBA" id="ARBA00041129"/>
    </source>
</evidence>
<keyword evidence="1 11" id="KW-0698">rRNA processing</keyword>
<dbReference type="KEGG" id="bhc:JFL75_02140"/>
<keyword evidence="4 11" id="KW-0949">S-adenosyl-L-methionine</keyword>
<feature type="domain" description="Ribosomal RNA methyltransferase FtsJ" evidence="13">
    <location>
        <begin position="19"/>
        <end position="207"/>
    </location>
</feature>
<feature type="binding site" evidence="11">
    <location>
        <position position="60"/>
    </location>
    <ligand>
        <name>S-adenosyl-L-methionine</name>
        <dbReference type="ChEBI" id="CHEBI:59789"/>
    </ligand>
</feature>
<keyword evidence="15" id="KW-1185">Reference proteome</keyword>
<evidence type="ECO:0000256" key="2">
    <source>
        <dbReference type="ARBA" id="ARBA00022603"/>
    </source>
</evidence>
<evidence type="ECO:0000259" key="13">
    <source>
        <dbReference type="Pfam" id="PF01728"/>
    </source>
</evidence>
<name>A0A7T8BB75_9SPIR</name>
<dbReference type="SUPFAM" id="SSF53335">
    <property type="entry name" value="S-adenosyl-L-methionine-dependent methyltransferases"/>
    <property type="match status" value="1"/>
</dbReference>
<keyword evidence="11" id="KW-0963">Cytoplasm</keyword>
<sequence>MAKYKELDHWSLKAQKEGYPARSVYKLKEIDERFRIFKPAREGSPGQIKILDIGAAPGSWSLYVLRKFGARVFLAAADLSPLSRQYDKGLFDGDNFFFIQGDITLPETREILLGKGPYDVVLSDAAPATSGNRSVDSLRSQALAEEVLYYAETGLAPGGALAVKVFQGGDTVSVLKRVRELFDTGKSYKPEACRSNSFETYYLGLGRK</sequence>
<dbReference type="InterPro" id="IPR002877">
    <property type="entry name" value="RNA_MeTrfase_FtsJ_dom"/>
</dbReference>
<keyword evidence="3 11" id="KW-0808">Transferase</keyword>
<comment type="catalytic activity">
    <reaction evidence="10 11">
        <text>uridine(2552) in 23S rRNA + S-adenosyl-L-methionine = 2'-O-methyluridine(2552) in 23S rRNA + S-adenosyl-L-homocysteine + H(+)</text>
        <dbReference type="Rhea" id="RHEA:42720"/>
        <dbReference type="Rhea" id="RHEA-COMP:10202"/>
        <dbReference type="Rhea" id="RHEA-COMP:10203"/>
        <dbReference type="ChEBI" id="CHEBI:15378"/>
        <dbReference type="ChEBI" id="CHEBI:57856"/>
        <dbReference type="ChEBI" id="CHEBI:59789"/>
        <dbReference type="ChEBI" id="CHEBI:65315"/>
        <dbReference type="ChEBI" id="CHEBI:74478"/>
        <dbReference type="EC" id="2.1.1.166"/>
    </reaction>
</comment>
<keyword evidence="2 11" id="KW-0489">Methyltransferase</keyword>